<dbReference type="AlphaFoldDB" id="A0A0K2TTU9"/>
<accession>A0A0K2TTU9</accession>
<sequence length="41" mass="5023">MRIYNVLLFIIKFEQNTGNFPNWQFSSRGISHWQFSPRKFS</sequence>
<organism evidence="1">
    <name type="scientific">Lepeophtheirus salmonis</name>
    <name type="common">Salmon louse</name>
    <name type="synonym">Caligus salmonis</name>
    <dbReference type="NCBI Taxonomy" id="72036"/>
    <lineage>
        <taxon>Eukaryota</taxon>
        <taxon>Metazoa</taxon>
        <taxon>Ecdysozoa</taxon>
        <taxon>Arthropoda</taxon>
        <taxon>Crustacea</taxon>
        <taxon>Multicrustacea</taxon>
        <taxon>Hexanauplia</taxon>
        <taxon>Copepoda</taxon>
        <taxon>Siphonostomatoida</taxon>
        <taxon>Caligidae</taxon>
        <taxon>Lepeophtheirus</taxon>
    </lineage>
</organism>
<proteinExistence type="predicted"/>
<reference evidence="1" key="1">
    <citation type="submission" date="2014-05" db="EMBL/GenBank/DDBJ databases">
        <authorList>
            <person name="Chronopoulou M."/>
        </authorList>
    </citation>
    <scope>NUCLEOTIDE SEQUENCE</scope>
    <source>
        <tissue evidence="1">Whole organism</tissue>
    </source>
</reference>
<dbReference type="EMBL" id="HACA01011731">
    <property type="protein sequence ID" value="CDW29092.1"/>
    <property type="molecule type" value="Transcribed_RNA"/>
</dbReference>
<protein>
    <submittedName>
        <fullName evidence="1">Uncharacterized protein</fullName>
    </submittedName>
</protein>
<name>A0A0K2TTU9_LEPSM</name>
<evidence type="ECO:0000313" key="1">
    <source>
        <dbReference type="EMBL" id="CDW29092.1"/>
    </source>
</evidence>